<evidence type="ECO:0000256" key="4">
    <source>
        <dbReference type="ARBA" id="ARBA00023125"/>
    </source>
</evidence>
<dbReference type="InterPro" id="IPR001789">
    <property type="entry name" value="Sig_transdc_resp-reg_receiver"/>
</dbReference>
<dbReference type="InterPro" id="IPR001867">
    <property type="entry name" value="OmpR/PhoB-type_DNA-bd"/>
</dbReference>
<feature type="DNA-binding region" description="OmpR/PhoB-type" evidence="7">
    <location>
        <begin position="122"/>
        <end position="217"/>
    </location>
</feature>
<evidence type="ECO:0000256" key="5">
    <source>
        <dbReference type="ARBA" id="ARBA00023163"/>
    </source>
</evidence>
<gene>
    <name evidence="10" type="ORF">ACFQ3T_24120</name>
</gene>
<dbReference type="PANTHER" id="PTHR48111">
    <property type="entry name" value="REGULATOR OF RPOS"/>
    <property type="match status" value="1"/>
</dbReference>
<dbReference type="RefSeq" id="WP_380726136.1">
    <property type="nucleotide sequence ID" value="NZ_JBHTLK010000147.1"/>
</dbReference>
<evidence type="ECO:0000313" key="10">
    <source>
        <dbReference type="EMBL" id="MFD1150231.1"/>
    </source>
</evidence>
<evidence type="ECO:0000313" key="11">
    <source>
        <dbReference type="Proteomes" id="UP001597168"/>
    </source>
</evidence>
<dbReference type="SMART" id="SM00862">
    <property type="entry name" value="Trans_reg_C"/>
    <property type="match status" value="1"/>
</dbReference>
<keyword evidence="11" id="KW-1185">Reference proteome</keyword>
<keyword evidence="2" id="KW-0902">Two-component regulatory system</keyword>
<dbReference type="SUPFAM" id="SSF46894">
    <property type="entry name" value="C-terminal effector domain of the bipartite response regulators"/>
    <property type="match status" value="1"/>
</dbReference>
<dbReference type="Gene3D" id="3.40.50.2300">
    <property type="match status" value="1"/>
</dbReference>
<dbReference type="PROSITE" id="PS50110">
    <property type="entry name" value="RESPONSE_REGULATORY"/>
    <property type="match status" value="1"/>
</dbReference>
<comment type="caution">
    <text evidence="10">The sequence shown here is derived from an EMBL/GenBank/DDBJ whole genome shotgun (WGS) entry which is preliminary data.</text>
</comment>
<comment type="caution">
    <text evidence="6">Lacks conserved residue(s) required for the propagation of feature annotation.</text>
</comment>
<feature type="domain" description="OmpR/PhoB-type" evidence="9">
    <location>
        <begin position="122"/>
        <end position="217"/>
    </location>
</feature>
<dbReference type="InterPro" id="IPR039420">
    <property type="entry name" value="WalR-like"/>
</dbReference>
<dbReference type="Pfam" id="PF00486">
    <property type="entry name" value="Trans_reg_C"/>
    <property type="match status" value="1"/>
</dbReference>
<name>A0ABW3QZV7_9PSEU</name>
<protein>
    <submittedName>
        <fullName evidence="10">Response regulator transcription factor</fullName>
    </submittedName>
</protein>
<dbReference type="PROSITE" id="PS51755">
    <property type="entry name" value="OMPR_PHOB"/>
    <property type="match status" value="1"/>
</dbReference>
<keyword evidence="3" id="KW-0805">Transcription regulation</keyword>
<accession>A0ABW3QZV7</accession>
<proteinExistence type="predicted"/>
<dbReference type="InterPro" id="IPR036388">
    <property type="entry name" value="WH-like_DNA-bd_sf"/>
</dbReference>
<dbReference type="Gene3D" id="6.10.250.690">
    <property type="match status" value="1"/>
</dbReference>
<feature type="domain" description="Response regulatory" evidence="8">
    <location>
        <begin position="1"/>
        <end position="112"/>
    </location>
</feature>
<evidence type="ECO:0000256" key="3">
    <source>
        <dbReference type="ARBA" id="ARBA00023015"/>
    </source>
</evidence>
<evidence type="ECO:0000259" key="9">
    <source>
        <dbReference type="PROSITE" id="PS51755"/>
    </source>
</evidence>
<evidence type="ECO:0000256" key="6">
    <source>
        <dbReference type="PROSITE-ProRule" id="PRU00169"/>
    </source>
</evidence>
<evidence type="ECO:0000256" key="2">
    <source>
        <dbReference type="ARBA" id="ARBA00023012"/>
    </source>
</evidence>
<keyword evidence="1" id="KW-0597">Phosphoprotein</keyword>
<organism evidence="10 11">
    <name type="scientific">Saccharothrix hoggarensis</name>
    <dbReference type="NCBI Taxonomy" id="913853"/>
    <lineage>
        <taxon>Bacteria</taxon>
        <taxon>Bacillati</taxon>
        <taxon>Actinomycetota</taxon>
        <taxon>Actinomycetes</taxon>
        <taxon>Pseudonocardiales</taxon>
        <taxon>Pseudonocardiaceae</taxon>
        <taxon>Saccharothrix</taxon>
    </lineage>
</organism>
<dbReference type="PANTHER" id="PTHR48111:SF1">
    <property type="entry name" value="TWO-COMPONENT RESPONSE REGULATOR ORR33"/>
    <property type="match status" value="1"/>
</dbReference>
<sequence length="218" mass="24280">MQLLVVEEDPAGGALVRDLRRQGYEVCTVTTGTEACREHRNADLVLLNLELPDIDGLEVCRSIRADSDTPIIAIANRDTELDRVLALQAGADDCVVRSCGFREVMARIEAVLRRAKPRPNDPDQISLCPLHIDRRSREVRLDGRLVEVTAKEFELLRALAANPEAVISRKELMAKIWDDSWTESSRTIDTHVSSLRAKLGSSSWIKTVRGVGYRIGHG</sequence>
<evidence type="ECO:0000256" key="7">
    <source>
        <dbReference type="PROSITE-ProRule" id="PRU01091"/>
    </source>
</evidence>
<dbReference type="InterPro" id="IPR016032">
    <property type="entry name" value="Sig_transdc_resp-reg_C-effctor"/>
</dbReference>
<keyword evidence="4 7" id="KW-0238">DNA-binding</keyword>
<evidence type="ECO:0000259" key="8">
    <source>
        <dbReference type="PROSITE" id="PS50110"/>
    </source>
</evidence>
<dbReference type="SMART" id="SM00448">
    <property type="entry name" value="REC"/>
    <property type="match status" value="1"/>
</dbReference>
<dbReference type="EMBL" id="JBHTLK010000147">
    <property type="protein sequence ID" value="MFD1150231.1"/>
    <property type="molecule type" value="Genomic_DNA"/>
</dbReference>
<dbReference type="InterPro" id="IPR011006">
    <property type="entry name" value="CheY-like_superfamily"/>
</dbReference>
<dbReference type="SUPFAM" id="SSF52172">
    <property type="entry name" value="CheY-like"/>
    <property type="match status" value="1"/>
</dbReference>
<evidence type="ECO:0000256" key="1">
    <source>
        <dbReference type="ARBA" id="ARBA00022553"/>
    </source>
</evidence>
<dbReference type="Proteomes" id="UP001597168">
    <property type="component" value="Unassembled WGS sequence"/>
</dbReference>
<dbReference type="CDD" id="cd00383">
    <property type="entry name" value="trans_reg_C"/>
    <property type="match status" value="1"/>
</dbReference>
<reference evidence="11" key="1">
    <citation type="journal article" date="2019" name="Int. J. Syst. Evol. Microbiol.">
        <title>The Global Catalogue of Microorganisms (GCM) 10K type strain sequencing project: providing services to taxonomists for standard genome sequencing and annotation.</title>
        <authorList>
            <consortium name="The Broad Institute Genomics Platform"/>
            <consortium name="The Broad Institute Genome Sequencing Center for Infectious Disease"/>
            <person name="Wu L."/>
            <person name="Ma J."/>
        </authorList>
    </citation>
    <scope>NUCLEOTIDE SEQUENCE [LARGE SCALE GENOMIC DNA]</scope>
    <source>
        <strain evidence="11">CCUG 60214</strain>
    </source>
</reference>
<dbReference type="Pfam" id="PF00072">
    <property type="entry name" value="Response_reg"/>
    <property type="match status" value="1"/>
</dbReference>
<dbReference type="Gene3D" id="1.10.10.10">
    <property type="entry name" value="Winged helix-like DNA-binding domain superfamily/Winged helix DNA-binding domain"/>
    <property type="match status" value="1"/>
</dbReference>
<keyword evidence="5" id="KW-0804">Transcription</keyword>